<sequence length="77" mass="8215">MSSSTQRPSALSTLSTPAKGIYDGRFVYNTASSSISFSFLSLLCIGCAAVSSPFQPSELSPASSCPWYRSHFIDKAL</sequence>
<proteinExistence type="predicted"/>
<gene>
    <name evidence="1" type="ORF">BJX63DRAFT_410668</name>
</gene>
<protein>
    <submittedName>
        <fullName evidence="1">Uncharacterized protein</fullName>
    </submittedName>
</protein>
<name>A0ABR4GXT8_9EURO</name>
<dbReference type="Proteomes" id="UP001610334">
    <property type="component" value="Unassembled WGS sequence"/>
</dbReference>
<dbReference type="EMBL" id="JBFXLT010000124">
    <property type="protein sequence ID" value="KAL2808006.1"/>
    <property type="molecule type" value="Genomic_DNA"/>
</dbReference>
<accession>A0ABR4GXT8</accession>
<evidence type="ECO:0000313" key="1">
    <source>
        <dbReference type="EMBL" id="KAL2808006.1"/>
    </source>
</evidence>
<reference evidence="1 2" key="1">
    <citation type="submission" date="2024-07" db="EMBL/GenBank/DDBJ databases">
        <title>Section-level genome sequencing and comparative genomics of Aspergillus sections Usti and Cavernicolus.</title>
        <authorList>
            <consortium name="Lawrence Berkeley National Laboratory"/>
            <person name="Nybo J.L."/>
            <person name="Vesth T.C."/>
            <person name="Theobald S."/>
            <person name="Frisvad J.C."/>
            <person name="Larsen T.O."/>
            <person name="Kjaerboelling I."/>
            <person name="Rothschild-Mancinelli K."/>
            <person name="Lyhne E.K."/>
            <person name="Kogle M.E."/>
            <person name="Barry K."/>
            <person name="Clum A."/>
            <person name="Na H."/>
            <person name="Ledsgaard L."/>
            <person name="Lin J."/>
            <person name="Lipzen A."/>
            <person name="Kuo A."/>
            <person name="Riley R."/>
            <person name="Mondo S."/>
            <person name="Labutti K."/>
            <person name="Haridas S."/>
            <person name="Pangalinan J."/>
            <person name="Salamov A.A."/>
            <person name="Simmons B.A."/>
            <person name="Magnuson J.K."/>
            <person name="Chen J."/>
            <person name="Drula E."/>
            <person name="Henrissat B."/>
            <person name="Wiebenga A."/>
            <person name="Lubbers R.J."/>
            <person name="Gomes A.C."/>
            <person name="Makela M.R."/>
            <person name="Stajich J."/>
            <person name="Grigoriev I.V."/>
            <person name="Mortensen U.H."/>
            <person name="De Vries R.P."/>
            <person name="Baker S.E."/>
            <person name="Andersen M.R."/>
        </authorList>
    </citation>
    <scope>NUCLEOTIDE SEQUENCE [LARGE SCALE GENOMIC DNA]</scope>
    <source>
        <strain evidence="1 2">CBS 588.65</strain>
    </source>
</reference>
<comment type="caution">
    <text evidence="1">The sequence shown here is derived from an EMBL/GenBank/DDBJ whole genome shotgun (WGS) entry which is preliminary data.</text>
</comment>
<organism evidence="1 2">
    <name type="scientific">Aspergillus granulosus</name>
    <dbReference type="NCBI Taxonomy" id="176169"/>
    <lineage>
        <taxon>Eukaryota</taxon>
        <taxon>Fungi</taxon>
        <taxon>Dikarya</taxon>
        <taxon>Ascomycota</taxon>
        <taxon>Pezizomycotina</taxon>
        <taxon>Eurotiomycetes</taxon>
        <taxon>Eurotiomycetidae</taxon>
        <taxon>Eurotiales</taxon>
        <taxon>Aspergillaceae</taxon>
        <taxon>Aspergillus</taxon>
        <taxon>Aspergillus subgen. Nidulantes</taxon>
    </lineage>
</organism>
<keyword evidence="2" id="KW-1185">Reference proteome</keyword>
<evidence type="ECO:0000313" key="2">
    <source>
        <dbReference type="Proteomes" id="UP001610334"/>
    </source>
</evidence>